<dbReference type="RefSeq" id="WP_377572280.1">
    <property type="nucleotide sequence ID" value="NZ_JBHTMP010000028.1"/>
</dbReference>
<dbReference type="Proteomes" id="UP001597260">
    <property type="component" value="Unassembled WGS sequence"/>
</dbReference>
<protein>
    <recommendedName>
        <fullName evidence="5">Lipoprotein</fullName>
    </recommendedName>
</protein>
<keyword evidence="4" id="KW-1185">Reference proteome</keyword>
<feature type="compositionally biased region" description="Low complexity" evidence="1">
    <location>
        <begin position="32"/>
        <end position="41"/>
    </location>
</feature>
<reference evidence="4" key="1">
    <citation type="journal article" date="2019" name="Int. J. Syst. Evol. Microbiol.">
        <title>The Global Catalogue of Microorganisms (GCM) 10K type strain sequencing project: providing services to taxonomists for standard genome sequencing and annotation.</title>
        <authorList>
            <consortium name="The Broad Institute Genomics Platform"/>
            <consortium name="The Broad Institute Genome Sequencing Center for Infectious Disease"/>
            <person name="Wu L."/>
            <person name="Ma J."/>
        </authorList>
    </citation>
    <scope>NUCLEOTIDE SEQUENCE [LARGE SCALE GENOMIC DNA]</scope>
    <source>
        <strain evidence="4">JCM 31037</strain>
    </source>
</reference>
<evidence type="ECO:0000256" key="1">
    <source>
        <dbReference type="SAM" id="MobiDB-lite"/>
    </source>
</evidence>
<dbReference type="PROSITE" id="PS51257">
    <property type="entry name" value="PROKAR_LIPOPROTEIN"/>
    <property type="match status" value="1"/>
</dbReference>
<accession>A0ABW3YHL4</accession>
<evidence type="ECO:0000313" key="4">
    <source>
        <dbReference type="Proteomes" id="UP001597260"/>
    </source>
</evidence>
<sequence>MRRTAVPVAVALLLMGVAGCDSGDPGTNRPNSASPSATAASVDPEAITEQGVGPFRIGGDVQPLVAEGILVKETDGFCPLSFSGTDEWKGIWILPDDSGSRIEQIYIDEPMTSATVEGIQIGSPGTKLAETYGTKLRRYTSKIYAESKFDLLDHGSVSIAFYADETGNVKRIMVGKTALLEMAAEYGEPAC</sequence>
<evidence type="ECO:0008006" key="5">
    <source>
        <dbReference type="Google" id="ProtNLM"/>
    </source>
</evidence>
<name>A0ABW3YHL4_9ACTN</name>
<organism evidence="3 4">
    <name type="scientific">Micromonospora sonneratiae</name>
    <dbReference type="NCBI Taxonomy" id="1184706"/>
    <lineage>
        <taxon>Bacteria</taxon>
        <taxon>Bacillati</taxon>
        <taxon>Actinomycetota</taxon>
        <taxon>Actinomycetes</taxon>
        <taxon>Micromonosporales</taxon>
        <taxon>Micromonosporaceae</taxon>
        <taxon>Micromonospora</taxon>
    </lineage>
</organism>
<comment type="caution">
    <text evidence="3">The sequence shown here is derived from an EMBL/GenBank/DDBJ whole genome shotgun (WGS) entry which is preliminary data.</text>
</comment>
<feature type="region of interest" description="Disordered" evidence="1">
    <location>
        <begin position="21"/>
        <end position="44"/>
    </location>
</feature>
<feature type="chain" id="PRO_5046675904" description="Lipoprotein" evidence="2">
    <location>
        <begin position="24"/>
        <end position="191"/>
    </location>
</feature>
<proteinExistence type="predicted"/>
<feature type="signal peptide" evidence="2">
    <location>
        <begin position="1"/>
        <end position="23"/>
    </location>
</feature>
<dbReference type="EMBL" id="JBHTMP010000028">
    <property type="protein sequence ID" value="MFD1323126.1"/>
    <property type="molecule type" value="Genomic_DNA"/>
</dbReference>
<evidence type="ECO:0000256" key="2">
    <source>
        <dbReference type="SAM" id="SignalP"/>
    </source>
</evidence>
<keyword evidence="2" id="KW-0732">Signal</keyword>
<evidence type="ECO:0000313" key="3">
    <source>
        <dbReference type="EMBL" id="MFD1323126.1"/>
    </source>
</evidence>
<gene>
    <name evidence="3" type="ORF">ACFQ4H_18715</name>
</gene>